<dbReference type="Proteomes" id="UP001066276">
    <property type="component" value="Chromosome 5"/>
</dbReference>
<organism evidence="2 3">
    <name type="scientific">Pleurodeles waltl</name>
    <name type="common">Iberian ribbed newt</name>
    <dbReference type="NCBI Taxonomy" id="8319"/>
    <lineage>
        <taxon>Eukaryota</taxon>
        <taxon>Metazoa</taxon>
        <taxon>Chordata</taxon>
        <taxon>Craniata</taxon>
        <taxon>Vertebrata</taxon>
        <taxon>Euteleostomi</taxon>
        <taxon>Amphibia</taxon>
        <taxon>Batrachia</taxon>
        <taxon>Caudata</taxon>
        <taxon>Salamandroidea</taxon>
        <taxon>Salamandridae</taxon>
        <taxon>Pleurodelinae</taxon>
        <taxon>Pleurodeles</taxon>
    </lineage>
</organism>
<name>A0AAV7S110_PLEWA</name>
<gene>
    <name evidence="2" type="ORF">NDU88_010332</name>
</gene>
<dbReference type="EMBL" id="JANPWB010000009">
    <property type="protein sequence ID" value="KAJ1157627.1"/>
    <property type="molecule type" value="Genomic_DNA"/>
</dbReference>
<feature type="compositionally biased region" description="Low complexity" evidence="1">
    <location>
        <begin position="170"/>
        <end position="193"/>
    </location>
</feature>
<reference evidence="2" key="1">
    <citation type="journal article" date="2022" name="bioRxiv">
        <title>Sequencing and chromosome-scale assembly of the giantPleurodeles waltlgenome.</title>
        <authorList>
            <person name="Brown T."/>
            <person name="Elewa A."/>
            <person name="Iarovenko S."/>
            <person name="Subramanian E."/>
            <person name="Araus A.J."/>
            <person name="Petzold A."/>
            <person name="Susuki M."/>
            <person name="Suzuki K.-i.T."/>
            <person name="Hayashi T."/>
            <person name="Toyoda A."/>
            <person name="Oliveira C."/>
            <person name="Osipova E."/>
            <person name="Leigh N.D."/>
            <person name="Simon A."/>
            <person name="Yun M.H."/>
        </authorList>
    </citation>
    <scope>NUCLEOTIDE SEQUENCE</scope>
    <source>
        <strain evidence="2">20211129_DDA</strain>
        <tissue evidence="2">Liver</tissue>
    </source>
</reference>
<evidence type="ECO:0000313" key="2">
    <source>
        <dbReference type="EMBL" id="KAJ1157627.1"/>
    </source>
</evidence>
<sequence length="208" mass="22310">MHRELMWGAQYPEGTLSAPRWLRPLRTAPHVSSAPSLAWRCRYPLHSYLLQCLIWLTFPRVSGPNSWIQEGVMGPQAVKGWGRTPCTFMRRPLASGRAQAASVTSLTFSNACPAHRPRQPRAWVPTPGRSLLAGIARGRNFVLPLATPQGSAGSAGPMRLKSGSTHPRNATSGSGSARASPAAPRSLSMSPSAVRSHARAALGPRPVP</sequence>
<evidence type="ECO:0000313" key="3">
    <source>
        <dbReference type="Proteomes" id="UP001066276"/>
    </source>
</evidence>
<comment type="caution">
    <text evidence="2">The sequence shown here is derived from an EMBL/GenBank/DDBJ whole genome shotgun (WGS) entry which is preliminary data.</text>
</comment>
<proteinExistence type="predicted"/>
<dbReference type="AlphaFoldDB" id="A0AAV7S110"/>
<evidence type="ECO:0000256" key="1">
    <source>
        <dbReference type="SAM" id="MobiDB-lite"/>
    </source>
</evidence>
<feature type="region of interest" description="Disordered" evidence="1">
    <location>
        <begin position="147"/>
        <end position="208"/>
    </location>
</feature>
<accession>A0AAV7S110</accession>
<keyword evidence="3" id="KW-1185">Reference proteome</keyword>
<protein>
    <submittedName>
        <fullName evidence="2">Uncharacterized protein</fullName>
    </submittedName>
</protein>